<accession>A0A7W7STY5</accession>
<dbReference type="PROSITE" id="PS51186">
    <property type="entry name" value="GNAT"/>
    <property type="match status" value="1"/>
</dbReference>
<evidence type="ECO:0000256" key="2">
    <source>
        <dbReference type="ARBA" id="ARBA00023315"/>
    </source>
</evidence>
<dbReference type="CDD" id="cd04301">
    <property type="entry name" value="NAT_SF"/>
    <property type="match status" value="1"/>
</dbReference>
<organism evidence="4 5">
    <name type="scientific">Micromonospora polyrhachis</name>
    <dbReference type="NCBI Taxonomy" id="1282883"/>
    <lineage>
        <taxon>Bacteria</taxon>
        <taxon>Bacillati</taxon>
        <taxon>Actinomycetota</taxon>
        <taxon>Actinomycetes</taxon>
        <taxon>Micromonosporales</taxon>
        <taxon>Micromonosporaceae</taxon>
        <taxon>Micromonospora</taxon>
    </lineage>
</organism>
<evidence type="ECO:0000313" key="4">
    <source>
        <dbReference type="EMBL" id="MBB4960854.1"/>
    </source>
</evidence>
<dbReference type="InterPro" id="IPR016181">
    <property type="entry name" value="Acyl_CoA_acyltransferase"/>
</dbReference>
<feature type="domain" description="N-acetyltransferase" evidence="3">
    <location>
        <begin position="11"/>
        <end position="164"/>
    </location>
</feature>
<dbReference type="InterPro" id="IPR000182">
    <property type="entry name" value="GNAT_dom"/>
</dbReference>
<gene>
    <name evidence="4" type="ORF">FHR38_004587</name>
</gene>
<evidence type="ECO:0000259" key="3">
    <source>
        <dbReference type="PROSITE" id="PS51186"/>
    </source>
</evidence>
<evidence type="ECO:0000313" key="5">
    <source>
        <dbReference type="Proteomes" id="UP000578819"/>
    </source>
</evidence>
<comment type="caution">
    <text evidence="4">The sequence shown here is derived from an EMBL/GenBank/DDBJ whole genome shotgun (WGS) entry which is preliminary data.</text>
</comment>
<dbReference type="InterPro" id="IPR050832">
    <property type="entry name" value="Bact_Acetyltransf"/>
</dbReference>
<dbReference type="Proteomes" id="UP000578819">
    <property type="component" value="Unassembled WGS sequence"/>
</dbReference>
<name>A0A7W7STY5_9ACTN</name>
<dbReference type="AlphaFoldDB" id="A0A7W7STY5"/>
<dbReference type="PANTHER" id="PTHR43877">
    <property type="entry name" value="AMINOALKYLPHOSPHONATE N-ACETYLTRANSFERASE-RELATED-RELATED"/>
    <property type="match status" value="1"/>
</dbReference>
<dbReference type="PANTHER" id="PTHR43877:SF2">
    <property type="entry name" value="AMINOALKYLPHOSPHONATE N-ACETYLTRANSFERASE-RELATED"/>
    <property type="match status" value="1"/>
</dbReference>
<protein>
    <submittedName>
        <fullName evidence="4">GNAT superfamily N-acetyltransferase</fullName>
    </submittedName>
</protein>
<dbReference type="Pfam" id="PF00583">
    <property type="entry name" value="Acetyltransf_1"/>
    <property type="match status" value="1"/>
</dbReference>
<dbReference type="Gene3D" id="3.40.630.30">
    <property type="match status" value="1"/>
</dbReference>
<sequence length="164" mass="18248">MLSAATPLSFEIVSPEEERSRTVLRAYYRDIVGRYYGRPATEAEIDDVLADEPSDDLRLPSGLFWVATEGPLVSGCAGLRLLSEAVGEVTRVFVAHQARGRGIGARLLAEVEQAARDRGLARLRLDTRTDLVEARRLYARHGYREVPAFNDSPYAGHWFTKDLG</sequence>
<keyword evidence="1 4" id="KW-0808">Transferase</keyword>
<dbReference type="GO" id="GO:0016747">
    <property type="term" value="F:acyltransferase activity, transferring groups other than amino-acyl groups"/>
    <property type="evidence" value="ECO:0007669"/>
    <property type="project" value="InterPro"/>
</dbReference>
<dbReference type="RefSeq" id="WP_184536565.1">
    <property type="nucleotide sequence ID" value="NZ_JACHJW010000001.1"/>
</dbReference>
<proteinExistence type="predicted"/>
<keyword evidence="5" id="KW-1185">Reference proteome</keyword>
<evidence type="ECO:0000256" key="1">
    <source>
        <dbReference type="ARBA" id="ARBA00022679"/>
    </source>
</evidence>
<dbReference type="EMBL" id="JACHJW010000001">
    <property type="protein sequence ID" value="MBB4960854.1"/>
    <property type="molecule type" value="Genomic_DNA"/>
</dbReference>
<reference evidence="4 5" key="1">
    <citation type="submission" date="2020-08" db="EMBL/GenBank/DDBJ databases">
        <title>Sequencing the genomes of 1000 actinobacteria strains.</title>
        <authorList>
            <person name="Klenk H.-P."/>
        </authorList>
    </citation>
    <scope>NUCLEOTIDE SEQUENCE [LARGE SCALE GENOMIC DNA]</scope>
    <source>
        <strain evidence="4 5">DSM 45886</strain>
    </source>
</reference>
<keyword evidence="2" id="KW-0012">Acyltransferase</keyword>
<dbReference type="SUPFAM" id="SSF55729">
    <property type="entry name" value="Acyl-CoA N-acyltransferases (Nat)"/>
    <property type="match status" value="1"/>
</dbReference>